<gene>
    <name evidence="1" type="ORF">DB32_000947</name>
</gene>
<dbReference type="Pfam" id="PF09536">
    <property type="entry name" value="DUF2378"/>
    <property type="match status" value="1"/>
</dbReference>
<dbReference type="OrthoDB" id="5523318at2"/>
<keyword evidence="2" id="KW-1185">Reference proteome</keyword>
<sequence length="200" mass="22148">MTYGAPRFDRPIDVDEHVRALPHGASCKGLFFNDPIARLRRVDPRHPILASSEIAGRRYVPFFDYPYADFMRLIVATARAVYPSAPLGEGLRRLGGAGYQALLESQVGKVLFGVFGSSFSQVARVGARGWAVSVSFGRVELEDVGERHIRYHFRDLPAFLETYQVGAVEGAMRACGVEGEVRVDLRDLGDASFDVQWAAR</sequence>
<name>A0A0F6VZS2_9BACT</name>
<dbReference type="EMBL" id="CP011125">
    <property type="protein sequence ID" value="AKF03798.1"/>
    <property type="molecule type" value="Genomic_DNA"/>
</dbReference>
<evidence type="ECO:0000313" key="2">
    <source>
        <dbReference type="Proteomes" id="UP000034883"/>
    </source>
</evidence>
<accession>A0A0F6VZS2</accession>
<proteinExistence type="predicted"/>
<dbReference type="NCBIfam" id="TIGR02265">
    <property type="entry name" value="Mxa_TIGR02265"/>
    <property type="match status" value="1"/>
</dbReference>
<dbReference type="STRING" id="927083.DB32_000947"/>
<dbReference type="AlphaFoldDB" id="A0A0F6VZS2"/>
<dbReference type="Proteomes" id="UP000034883">
    <property type="component" value="Chromosome"/>
</dbReference>
<protein>
    <recommendedName>
        <fullName evidence="3">DUF2378 family protein</fullName>
    </recommendedName>
</protein>
<dbReference type="KEGG" id="samy:DB32_000947"/>
<reference evidence="1 2" key="1">
    <citation type="submission" date="2015-03" db="EMBL/GenBank/DDBJ databases">
        <title>Genome assembly of Sandaracinus amylolyticus DSM 53668.</title>
        <authorList>
            <person name="Sharma G."/>
            <person name="Subramanian S."/>
        </authorList>
    </citation>
    <scope>NUCLEOTIDE SEQUENCE [LARGE SCALE GENOMIC DNA]</scope>
    <source>
        <strain evidence="1 2">DSM 53668</strain>
    </source>
</reference>
<evidence type="ECO:0000313" key="1">
    <source>
        <dbReference type="EMBL" id="AKF03798.1"/>
    </source>
</evidence>
<organism evidence="1 2">
    <name type="scientific">Sandaracinus amylolyticus</name>
    <dbReference type="NCBI Taxonomy" id="927083"/>
    <lineage>
        <taxon>Bacteria</taxon>
        <taxon>Pseudomonadati</taxon>
        <taxon>Myxococcota</taxon>
        <taxon>Polyangia</taxon>
        <taxon>Polyangiales</taxon>
        <taxon>Sandaracinaceae</taxon>
        <taxon>Sandaracinus</taxon>
    </lineage>
</organism>
<evidence type="ECO:0008006" key="3">
    <source>
        <dbReference type="Google" id="ProtNLM"/>
    </source>
</evidence>
<dbReference type="RefSeq" id="WP_053231220.1">
    <property type="nucleotide sequence ID" value="NZ_CP011125.1"/>
</dbReference>
<dbReference type="InterPro" id="IPR011751">
    <property type="entry name" value="Mxa_paralog_2265"/>
</dbReference>